<dbReference type="Gene3D" id="1.25.40.420">
    <property type="match status" value="1"/>
</dbReference>
<dbReference type="SMART" id="SM00225">
    <property type="entry name" value="BTB"/>
    <property type="match status" value="1"/>
</dbReference>
<feature type="compositionally biased region" description="Basic and acidic residues" evidence="1">
    <location>
        <begin position="1"/>
        <end position="26"/>
    </location>
</feature>
<evidence type="ECO:0000313" key="4">
    <source>
        <dbReference type="Proteomes" id="UP001363151"/>
    </source>
</evidence>
<feature type="compositionally biased region" description="Basic and acidic residues" evidence="1">
    <location>
        <begin position="49"/>
        <end position="74"/>
    </location>
</feature>
<feature type="compositionally biased region" description="Acidic residues" evidence="1">
    <location>
        <begin position="293"/>
        <end position="306"/>
    </location>
</feature>
<evidence type="ECO:0000256" key="1">
    <source>
        <dbReference type="SAM" id="MobiDB-lite"/>
    </source>
</evidence>
<dbReference type="PROSITE" id="PS50097">
    <property type="entry name" value="BTB"/>
    <property type="match status" value="1"/>
</dbReference>
<feature type="region of interest" description="Disordered" evidence="1">
    <location>
        <begin position="285"/>
        <end position="319"/>
    </location>
</feature>
<dbReference type="InterPro" id="IPR011333">
    <property type="entry name" value="SKP1/BTB/POZ_sf"/>
</dbReference>
<protein>
    <recommendedName>
        <fullName evidence="2">BTB domain-containing protein</fullName>
    </recommendedName>
</protein>
<dbReference type="CDD" id="cd18186">
    <property type="entry name" value="BTB_POZ_ZBTB_KLHL-like"/>
    <property type="match status" value="1"/>
</dbReference>
<dbReference type="SUPFAM" id="SSF54695">
    <property type="entry name" value="POZ domain"/>
    <property type="match status" value="1"/>
</dbReference>
<dbReference type="PANTHER" id="PTHR26379">
    <property type="entry name" value="BTB/POZ AND MATH DOMAIN-CONTAINING PROTEIN 1"/>
    <property type="match status" value="1"/>
</dbReference>
<feature type="compositionally biased region" description="Low complexity" evidence="1">
    <location>
        <begin position="585"/>
        <end position="595"/>
    </location>
</feature>
<dbReference type="Pfam" id="PF00651">
    <property type="entry name" value="BTB"/>
    <property type="match status" value="1"/>
</dbReference>
<evidence type="ECO:0000259" key="2">
    <source>
        <dbReference type="PROSITE" id="PS50097"/>
    </source>
</evidence>
<dbReference type="InterPro" id="IPR035979">
    <property type="entry name" value="RBD_domain_sf"/>
</dbReference>
<dbReference type="Gene3D" id="3.30.710.10">
    <property type="entry name" value="Potassium Channel Kv1.1, Chain A"/>
    <property type="match status" value="1"/>
</dbReference>
<feature type="domain" description="BTB" evidence="2">
    <location>
        <begin position="633"/>
        <end position="700"/>
    </location>
</feature>
<dbReference type="InterPro" id="IPR000210">
    <property type="entry name" value="BTB/POZ_dom"/>
</dbReference>
<sequence>MGDDGWERVDRPRARSKSRGREEHKSPGRGLYQRGGDDRGPRGRSQPRYGDRYGDRPGRPDWRERRDDGRDARTPDAGAARQRPPPSSPEASNWRSAPRAEFAPDPAPSANAPGWTEVLVWGLPATWTFRNVLAYAQKGGGPQPVSARLLRNRATHAPLGCAVLTCRSEGDGRAVCRRVDGQAVGRNRLSARSDLRRLGASRLAVRGVDFRRTSTRSLRAFLEQVGDLRTFDVPRPGSPEDVDGVSAVVTYAEGFGAAGAFAVLDGAVLDGAALRIATLAVKALRVETPPPPPDEEDDDGDGDDDAPPPPPDQGNAATLTSIHDSSTRWEPAVNLKWSAELARGVMDAATYSSHGAAESKDADDERPPRPTSSRLVRRAVAFQVDAATSFLGAAPARAVSFAAASAPPRAPPDLDTDVVAFRALLPQRFELGGTAWCAGLWPDAVSLWEMLGKTKLIPAGGAAPPPRHVALALAMVDGDGDDPAAVSSALDKVTVAVVAALRPADPAVSLSRSPLDPAVLVRADGSVASAHEPILLARHCGGPDKSRDILLCLFDRRLAVKRPYLHEDAMRPELILTLLDAAEPPADAAPRSAPAPAVPESPPDDDDEDLAAAFYPSEIGLGLLDLWEGKVGADVTIECADGVVLDAHATILAARSGYFYREFTAPGGEVTKAFLFNGEDSKVMAGVLCFVYGDALVDDHLDLLNDYGATAALLRAAKRLDIHGLAVWVEACLESTMDVAGLPALIDALGPISAPPHARPATPTEAALHAAPLAGLHSLRAAARDFAEDVSAEPDVAAMLLAAAPRDPDFRATLEAALAATIKATSVAALLDLATKVDSEALRVACMAFARNNLSKVMCDPAFSELLQRRSDLVFELLTALDDQPQAKA</sequence>
<dbReference type="EMBL" id="JBBJCI010000019">
    <property type="protein sequence ID" value="KAK7254729.1"/>
    <property type="molecule type" value="Genomic_DNA"/>
</dbReference>
<name>A0ABR1GFF6_AURAN</name>
<feature type="region of interest" description="Disordered" evidence="1">
    <location>
        <begin position="1"/>
        <end position="111"/>
    </location>
</feature>
<dbReference type="InterPro" id="IPR045005">
    <property type="entry name" value="BPM1-6"/>
</dbReference>
<feature type="region of interest" description="Disordered" evidence="1">
    <location>
        <begin position="352"/>
        <end position="374"/>
    </location>
</feature>
<dbReference type="PANTHER" id="PTHR26379:SF187">
    <property type="entry name" value="OS07G0655300 PROTEIN"/>
    <property type="match status" value="1"/>
</dbReference>
<gene>
    <name evidence="3" type="ORF">SO694_00130062</name>
</gene>
<feature type="region of interest" description="Disordered" evidence="1">
    <location>
        <begin position="585"/>
        <end position="607"/>
    </location>
</feature>
<keyword evidence="4" id="KW-1185">Reference proteome</keyword>
<dbReference type="SUPFAM" id="SSF54928">
    <property type="entry name" value="RNA-binding domain, RBD"/>
    <property type="match status" value="1"/>
</dbReference>
<evidence type="ECO:0000313" key="3">
    <source>
        <dbReference type="EMBL" id="KAK7254729.1"/>
    </source>
</evidence>
<proteinExistence type="predicted"/>
<dbReference type="Proteomes" id="UP001363151">
    <property type="component" value="Unassembled WGS sequence"/>
</dbReference>
<comment type="caution">
    <text evidence="3">The sequence shown here is derived from an EMBL/GenBank/DDBJ whole genome shotgun (WGS) entry which is preliminary data.</text>
</comment>
<organism evidence="3 4">
    <name type="scientific">Aureococcus anophagefferens</name>
    <name type="common">Harmful bloom alga</name>
    <dbReference type="NCBI Taxonomy" id="44056"/>
    <lineage>
        <taxon>Eukaryota</taxon>
        <taxon>Sar</taxon>
        <taxon>Stramenopiles</taxon>
        <taxon>Ochrophyta</taxon>
        <taxon>Pelagophyceae</taxon>
        <taxon>Pelagomonadales</taxon>
        <taxon>Pelagomonadaceae</taxon>
        <taxon>Aureococcus</taxon>
    </lineage>
</organism>
<accession>A0ABR1GFF6</accession>
<feature type="compositionally biased region" description="Basic and acidic residues" evidence="1">
    <location>
        <begin position="357"/>
        <end position="368"/>
    </location>
</feature>
<reference evidence="3 4" key="1">
    <citation type="submission" date="2024-03" db="EMBL/GenBank/DDBJ databases">
        <title>Aureococcus anophagefferens CCMP1851 and Kratosvirus quantuckense: Draft genome of a second virus-susceptible host strain in the model system.</title>
        <authorList>
            <person name="Chase E."/>
            <person name="Truchon A.R."/>
            <person name="Schepens W."/>
            <person name="Wilhelm S.W."/>
        </authorList>
    </citation>
    <scope>NUCLEOTIDE SEQUENCE [LARGE SCALE GENOMIC DNA]</scope>
    <source>
        <strain evidence="3 4">CCMP1851</strain>
    </source>
</reference>